<keyword evidence="2" id="KW-1185">Reference proteome</keyword>
<evidence type="ECO:0000313" key="1">
    <source>
        <dbReference type="EMBL" id="KRZ02481.1"/>
    </source>
</evidence>
<evidence type="ECO:0000313" key="2">
    <source>
        <dbReference type="Proteomes" id="UP000055024"/>
    </source>
</evidence>
<dbReference type="OrthoDB" id="10536006at2759"/>
<protein>
    <submittedName>
        <fullName evidence="1">Uncharacterized protein</fullName>
    </submittedName>
</protein>
<name>A0A0V1GW64_9BILA</name>
<sequence length="138" mass="15286">MVAIVLLSADRHEAVAGIILAATRHRWQSRRKLPCSPHQGLRLRCPSGGSSAGQSFQCRLQLVQPSGQDFHGLDQVVFSCGSIFVGSLSTSSNLCLQFRCVFRQLACLHKGRRFPQTELSANLSRCYAENETRDQLVL</sequence>
<comment type="caution">
    <text evidence="1">The sequence shown here is derived from an EMBL/GenBank/DDBJ whole genome shotgun (WGS) entry which is preliminary data.</text>
</comment>
<dbReference type="EMBL" id="JYDP01000228">
    <property type="protein sequence ID" value="KRZ02481.1"/>
    <property type="molecule type" value="Genomic_DNA"/>
</dbReference>
<gene>
    <name evidence="1" type="ORF">T11_8229</name>
</gene>
<accession>A0A0V1GW64</accession>
<proteinExistence type="predicted"/>
<dbReference type="Proteomes" id="UP000055024">
    <property type="component" value="Unassembled WGS sequence"/>
</dbReference>
<dbReference type="AlphaFoldDB" id="A0A0V1GW64"/>
<reference evidence="1 2" key="1">
    <citation type="submission" date="2015-01" db="EMBL/GenBank/DDBJ databases">
        <title>Evolution of Trichinella species and genotypes.</title>
        <authorList>
            <person name="Korhonen P.K."/>
            <person name="Edoardo P."/>
            <person name="Giuseppe L.R."/>
            <person name="Gasser R.B."/>
        </authorList>
    </citation>
    <scope>NUCLEOTIDE SEQUENCE [LARGE SCALE GENOMIC DNA]</scope>
    <source>
        <strain evidence="1">ISS1029</strain>
    </source>
</reference>
<organism evidence="1 2">
    <name type="scientific">Trichinella zimbabwensis</name>
    <dbReference type="NCBI Taxonomy" id="268475"/>
    <lineage>
        <taxon>Eukaryota</taxon>
        <taxon>Metazoa</taxon>
        <taxon>Ecdysozoa</taxon>
        <taxon>Nematoda</taxon>
        <taxon>Enoplea</taxon>
        <taxon>Dorylaimia</taxon>
        <taxon>Trichinellida</taxon>
        <taxon>Trichinellidae</taxon>
        <taxon>Trichinella</taxon>
    </lineage>
</organism>